<protein>
    <recommendedName>
        <fullName evidence="4">glutathione transferase</fullName>
        <ecNumber evidence="4">2.5.1.18</ecNumber>
    </recommendedName>
</protein>
<dbReference type="SFLD" id="SFLDS00019">
    <property type="entry name" value="Glutathione_Transferase_(cytos"/>
    <property type="match status" value="1"/>
</dbReference>
<dbReference type="SFLD" id="SFLDG00358">
    <property type="entry name" value="Main_(cytGST)"/>
    <property type="match status" value="1"/>
</dbReference>
<dbReference type="PANTHER" id="PTHR43917">
    <property type="match status" value="1"/>
</dbReference>
<dbReference type="AlphaFoldDB" id="A0ABD0YNI9"/>
<dbReference type="PANTHER" id="PTHR43917:SF8">
    <property type="entry name" value="GH16740P-RELATED"/>
    <property type="match status" value="1"/>
</dbReference>
<comment type="subcellular location">
    <subcellularLocation>
        <location evidence="1">Cytoplasm</location>
    </subcellularLocation>
</comment>
<dbReference type="InterPro" id="IPR040077">
    <property type="entry name" value="GST_C_Theta"/>
</dbReference>
<dbReference type="Gene3D" id="3.40.30.10">
    <property type="entry name" value="Glutaredoxin"/>
    <property type="match status" value="1"/>
</dbReference>
<dbReference type="InterPro" id="IPR040075">
    <property type="entry name" value="GST_N_Theta"/>
</dbReference>
<dbReference type="EMBL" id="JBFDAA010000005">
    <property type="protein sequence ID" value="KAL1132834.1"/>
    <property type="molecule type" value="Genomic_DNA"/>
</dbReference>
<dbReference type="InterPro" id="IPR036282">
    <property type="entry name" value="Glutathione-S-Trfase_C_sf"/>
</dbReference>
<dbReference type="CDD" id="cd03050">
    <property type="entry name" value="GST_N_Theta"/>
    <property type="match status" value="1"/>
</dbReference>
<reference evidence="10 11" key="1">
    <citation type="submission" date="2024-07" db="EMBL/GenBank/DDBJ databases">
        <title>Chromosome-level genome assembly of the water stick insect Ranatra chinensis (Heteroptera: Nepidae).</title>
        <authorList>
            <person name="Liu X."/>
        </authorList>
    </citation>
    <scope>NUCLEOTIDE SEQUENCE [LARGE SCALE GENOMIC DNA]</scope>
    <source>
        <strain evidence="10">Cailab_2021Rc</strain>
        <tissue evidence="10">Muscle</tissue>
    </source>
</reference>
<proteinExistence type="inferred from homology"/>
<evidence type="ECO:0000256" key="7">
    <source>
        <dbReference type="ARBA" id="ARBA00047960"/>
    </source>
</evidence>
<name>A0ABD0YNI9_9HEMI</name>
<dbReference type="GO" id="GO:0005737">
    <property type="term" value="C:cytoplasm"/>
    <property type="evidence" value="ECO:0007669"/>
    <property type="project" value="UniProtKB-SubCell"/>
</dbReference>
<evidence type="ECO:0000313" key="10">
    <source>
        <dbReference type="EMBL" id="KAL1132834.1"/>
    </source>
</evidence>
<dbReference type="FunFam" id="1.20.1050.10:FF:000008">
    <property type="entry name" value="Glutathione S-transferase theta-1"/>
    <property type="match status" value="1"/>
</dbReference>
<evidence type="ECO:0000256" key="1">
    <source>
        <dbReference type="ARBA" id="ARBA00004496"/>
    </source>
</evidence>
<sequence>MDPIRFYYDNLSQPCRALEIFLKVNKIPFEGKFVHLSSGDHLTDTYRKINPFKKVPVIDDNGFLLTESVAILRYLCREKDVPDHWYPKDSRRQARVDEYLEWQHIETRAQCSLYFRAKFLDPLLTGKAAKSLRVSNYKRRMEKVCDQIESVWLKGKLFIAGDQISIADLLAATELEQLRPTLYDPTIGRPLMAGWMERVKRATTPHYEEVHSRIYKLAERVFKEETLSLAKL</sequence>
<dbReference type="CDD" id="cd03183">
    <property type="entry name" value="GST_C_Theta"/>
    <property type="match status" value="1"/>
</dbReference>
<organism evidence="10 11">
    <name type="scientific">Ranatra chinensis</name>
    <dbReference type="NCBI Taxonomy" id="642074"/>
    <lineage>
        <taxon>Eukaryota</taxon>
        <taxon>Metazoa</taxon>
        <taxon>Ecdysozoa</taxon>
        <taxon>Arthropoda</taxon>
        <taxon>Hexapoda</taxon>
        <taxon>Insecta</taxon>
        <taxon>Pterygota</taxon>
        <taxon>Neoptera</taxon>
        <taxon>Paraneoptera</taxon>
        <taxon>Hemiptera</taxon>
        <taxon>Heteroptera</taxon>
        <taxon>Panheteroptera</taxon>
        <taxon>Nepomorpha</taxon>
        <taxon>Nepidae</taxon>
        <taxon>Ranatrinae</taxon>
        <taxon>Ranatra</taxon>
    </lineage>
</organism>
<gene>
    <name evidence="10" type="ORF">AAG570_010786</name>
</gene>
<dbReference type="SFLD" id="SFLDG01153">
    <property type="entry name" value="Main.4:_Theta-like"/>
    <property type="match status" value="1"/>
</dbReference>
<dbReference type="FunFam" id="3.40.30.10:FF:000176">
    <property type="entry name" value="Glutathione S-transferase theta-1"/>
    <property type="match status" value="1"/>
</dbReference>
<dbReference type="InterPro" id="IPR051369">
    <property type="entry name" value="GST_Theta"/>
</dbReference>
<feature type="domain" description="GST N-terminal" evidence="8">
    <location>
        <begin position="2"/>
        <end position="83"/>
    </location>
</feature>
<keyword evidence="11" id="KW-1185">Reference proteome</keyword>
<comment type="similarity">
    <text evidence="2">Belongs to the GST superfamily. Theta family.</text>
</comment>
<dbReference type="GO" id="GO:0004364">
    <property type="term" value="F:glutathione transferase activity"/>
    <property type="evidence" value="ECO:0007669"/>
    <property type="project" value="UniProtKB-EC"/>
</dbReference>
<dbReference type="InterPro" id="IPR004045">
    <property type="entry name" value="Glutathione_S-Trfase_N"/>
</dbReference>
<evidence type="ECO:0000313" key="11">
    <source>
        <dbReference type="Proteomes" id="UP001558652"/>
    </source>
</evidence>
<comment type="catalytic activity">
    <reaction evidence="7">
        <text>RX + glutathione = an S-substituted glutathione + a halide anion + H(+)</text>
        <dbReference type="Rhea" id="RHEA:16437"/>
        <dbReference type="ChEBI" id="CHEBI:15378"/>
        <dbReference type="ChEBI" id="CHEBI:16042"/>
        <dbReference type="ChEBI" id="CHEBI:17792"/>
        <dbReference type="ChEBI" id="CHEBI:57925"/>
        <dbReference type="ChEBI" id="CHEBI:90779"/>
        <dbReference type="EC" id="2.5.1.18"/>
    </reaction>
</comment>
<evidence type="ECO:0000256" key="6">
    <source>
        <dbReference type="ARBA" id="ARBA00022679"/>
    </source>
</evidence>
<keyword evidence="5" id="KW-0963">Cytoplasm</keyword>
<dbReference type="PROSITE" id="PS50405">
    <property type="entry name" value="GST_CTER"/>
    <property type="match status" value="1"/>
</dbReference>
<evidence type="ECO:0000259" key="9">
    <source>
        <dbReference type="PROSITE" id="PS50405"/>
    </source>
</evidence>
<dbReference type="SUPFAM" id="SSF47616">
    <property type="entry name" value="GST C-terminal domain-like"/>
    <property type="match status" value="1"/>
</dbReference>
<evidence type="ECO:0000256" key="5">
    <source>
        <dbReference type="ARBA" id="ARBA00022490"/>
    </source>
</evidence>
<evidence type="ECO:0000256" key="2">
    <source>
        <dbReference type="ARBA" id="ARBA00009899"/>
    </source>
</evidence>
<dbReference type="PROSITE" id="PS50404">
    <property type="entry name" value="GST_NTER"/>
    <property type="match status" value="1"/>
</dbReference>
<dbReference type="InterPro" id="IPR036249">
    <property type="entry name" value="Thioredoxin-like_sf"/>
</dbReference>
<dbReference type="InterPro" id="IPR040079">
    <property type="entry name" value="Glutathione_S-Trfase"/>
</dbReference>
<dbReference type="Gene3D" id="1.20.1050.10">
    <property type="match status" value="1"/>
</dbReference>
<feature type="domain" description="GST C-terminal" evidence="9">
    <location>
        <begin position="89"/>
        <end position="218"/>
    </location>
</feature>
<evidence type="ECO:0000256" key="4">
    <source>
        <dbReference type="ARBA" id="ARBA00012452"/>
    </source>
</evidence>
<dbReference type="InterPro" id="IPR004046">
    <property type="entry name" value="GST_C"/>
</dbReference>
<comment type="subunit">
    <text evidence="3">Homodimer.</text>
</comment>
<accession>A0ABD0YNI9</accession>
<dbReference type="Proteomes" id="UP001558652">
    <property type="component" value="Unassembled WGS sequence"/>
</dbReference>
<dbReference type="Pfam" id="PF13417">
    <property type="entry name" value="GST_N_3"/>
    <property type="match status" value="1"/>
</dbReference>
<dbReference type="InterPro" id="IPR010987">
    <property type="entry name" value="Glutathione-S-Trfase_C-like"/>
</dbReference>
<evidence type="ECO:0000256" key="3">
    <source>
        <dbReference type="ARBA" id="ARBA00011738"/>
    </source>
</evidence>
<keyword evidence="6" id="KW-0808">Transferase</keyword>
<dbReference type="EC" id="2.5.1.18" evidence="4"/>
<dbReference type="SUPFAM" id="SSF52833">
    <property type="entry name" value="Thioredoxin-like"/>
    <property type="match status" value="1"/>
</dbReference>
<evidence type="ECO:0000259" key="8">
    <source>
        <dbReference type="PROSITE" id="PS50404"/>
    </source>
</evidence>
<dbReference type="Pfam" id="PF00043">
    <property type="entry name" value="GST_C"/>
    <property type="match status" value="1"/>
</dbReference>
<comment type="caution">
    <text evidence="10">The sequence shown here is derived from an EMBL/GenBank/DDBJ whole genome shotgun (WGS) entry which is preliminary data.</text>
</comment>